<dbReference type="GO" id="GO:0006508">
    <property type="term" value="P:proteolysis"/>
    <property type="evidence" value="ECO:0007669"/>
    <property type="project" value="InterPro"/>
</dbReference>
<feature type="domain" description="PDZ" evidence="2">
    <location>
        <begin position="89"/>
        <end position="168"/>
    </location>
</feature>
<dbReference type="GO" id="GO:0030288">
    <property type="term" value="C:outer membrane-bounded periplasmic space"/>
    <property type="evidence" value="ECO:0007669"/>
    <property type="project" value="TreeGrafter"/>
</dbReference>
<dbReference type="SMART" id="SM00245">
    <property type="entry name" value="TSPc"/>
    <property type="match status" value="1"/>
</dbReference>
<evidence type="ECO:0000313" key="4">
    <source>
        <dbReference type="Proteomes" id="UP000276568"/>
    </source>
</evidence>
<feature type="chain" id="PRO_5038907916" evidence="1">
    <location>
        <begin position="22"/>
        <end position="464"/>
    </location>
</feature>
<dbReference type="RefSeq" id="WP_128521061.1">
    <property type="nucleotide sequence ID" value="NZ_RJQC01000004.1"/>
</dbReference>
<dbReference type="GO" id="GO:0004175">
    <property type="term" value="F:endopeptidase activity"/>
    <property type="evidence" value="ECO:0007669"/>
    <property type="project" value="TreeGrafter"/>
</dbReference>
<dbReference type="EMBL" id="RJQC01000004">
    <property type="protein sequence ID" value="RNM29374.1"/>
    <property type="molecule type" value="Genomic_DNA"/>
</dbReference>
<dbReference type="InterPro" id="IPR001478">
    <property type="entry name" value="PDZ"/>
</dbReference>
<comment type="caution">
    <text evidence="3">The sequence shown here is derived from an EMBL/GenBank/DDBJ whole genome shotgun (WGS) entry which is preliminary data.</text>
</comment>
<dbReference type="PANTHER" id="PTHR32060">
    <property type="entry name" value="TAIL-SPECIFIC PROTEASE"/>
    <property type="match status" value="1"/>
</dbReference>
<accession>A0A3N0HXE4</accession>
<reference evidence="3 4" key="1">
    <citation type="submission" date="2018-11" db="EMBL/GenBank/DDBJ databases">
        <title>Clostridium sp. nov., a member of the family Erysipelotrichaceae isolated from pig faeces.</title>
        <authorList>
            <person name="Chang Y.-H."/>
        </authorList>
    </citation>
    <scope>NUCLEOTIDE SEQUENCE [LARGE SCALE GENOMIC DNA]</scope>
    <source>
        <strain evidence="3 4">YH-panp20</strain>
    </source>
</reference>
<dbReference type="Gene3D" id="1.10.101.10">
    <property type="entry name" value="PGBD-like superfamily/PGBD"/>
    <property type="match status" value="1"/>
</dbReference>
<dbReference type="Proteomes" id="UP000276568">
    <property type="component" value="Unassembled WGS sequence"/>
</dbReference>
<feature type="signal peptide" evidence="1">
    <location>
        <begin position="1"/>
        <end position="21"/>
    </location>
</feature>
<dbReference type="InterPro" id="IPR002477">
    <property type="entry name" value="Peptidoglycan-bd-like"/>
</dbReference>
<organism evidence="3 4">
    <name type="scientific">Absicoccus porci</name>
    <dbReference type="NCBI Taxonomy" id="2486576"/>
    <lineage>
        <taxon>Bacteria</taxon>
        <taxon>Bacillati</taxon>
        <taxon>Bacillota</taxon>
        <taxon>Erysipelotrichia</taxon>
        <taxon>Erysipelotrichales</taxon>
        <taxon>Erysipelotrichaceae</taxon>
        <taxon>Absicoccus</taxon>
    </lineage>
</organism>
<dbReference type="OrthoDB" id="9812068at2"/>
<dbReference type="Pfam" id="PF00595">
    <property type="entry name" value="PDZ"/>
    <property type="match status" value="1"/>
</dbReference>
<dbReference type="InterPro" id="IPR036366">
    <property type="entry name" value="PGBDSf"/>
</dbReference>
<dbReference type="InterPro" id="IPR036365">
    <property type="entry name" value="PGBD-like_sf"/>
</dbReference>
<evidence type="ECO:0000259" key="2">
    <source>
        <dbReference type="PROSITE" id="PS50106"/>
    </source>
</evidence>
<dbReference type="SUPFAM" id="SSF47090">
    <property type="entry name" value="PGBD-like"/>
    <property type="match status" value="1"/>
</dbReference>
<dbReference type="Pfam" id="PF01471">
    <property type="entry name" value="PG_binding_1"/>
    <property type="match status" value="1"/>
</dbReference>
<gene>
    <name evidence="3" type="ORF">EDX97_10280</name>
</gene>
<keyword evidence="1" id="KW-0732">Signal</keyword>
<evidence type="ECO:0000313" key="3">
    <source>
        <dbReference type="EMBL" id="RNM29374.1"/>
    </source>
</evidence>
<name>A0A3N0HXE4_9FIRM</name>
<dbReference type="InterPro" id="IPR005151">
    <property type="entry name" value="Tail-specific_protease"/>
</dbReference>
<dbReference type="SUPFAM" id="SSF52096">
    <property type="entry name" value="ClpP/crotonase"/>
    <property type="match status" value="1"/>
</dbReference>
<dbReference type="SMART" id="SM00228">
    <property type="entry name" value="PDZ"/>
    <property type="match status" value="1"/>
</dbReference>
<dbReference type="SUPFAM" id="SSF50156">
    <property type="entry name" value="PDZ domain-like"/>
    <property type="match status" value="1"/>
</dbReference>
<dbReference type="GO" id="GO:0007165">
    <property type="term" value="P:signal transduction"/>
    <property type="evidence" value="ECO:0007669"/>
    <property type="project" value="TreeGrafter"/>
</dbReference>
<evidence type="ECO:0000256" key="1">
    <source>
        <dbReference type="SAM" id="SignalP"/>
    </source>
</evidence>
<proteinExistence type="predicted"/>
<dbReference type="InterPro" id="IPR029045">
    <property type="entry name" value="ClpP/crotonase-like_dom_sf"/>
</dbReference>
<sequence length="464" mass="51422">MTKKYKWILVIACVISFGAGMFVPQKATSTDEQNKFDAIYSILTKKWYYANKTKNLDQTLMEQAITGMTTLEKDPHTNYFNLKQSKQFAQSLDGSSSGLGFSYYVNGDGNIIIRDVFIDSAADTAGLKQGDIITAVNDQVCAKKGADAVVKYIKKQSKKVTVKFIRNEKDKTTKIKPKDFDASVTYRVSGNVAIIGISSFSSHTGSSFENAVERAHKQGISSIVLDLRNNGGGYLVAAQEVASVLVPAHSVVFEEKDSQGNITKTRTNDNFKQIKMDKIIVLQNEDTASASEVVIGALKAGLGDKVTTVGTTTYGKGTEQTQVSFEDGTSMKYTVAEWLDPNGDSINNKGWKPDVKVEPLDVTSVNYIEMKKSSTMKEDHVYTNAKALQTYLKYLGYDVDRTDTYFSHQSAEALKQFQSDHKLDAIGICDKDTWDTLLKMISQQVYANEYSEDPQYVRAIQLAQ</sequence>
<dbReference type="PANTHER" id="PTHR32060:SF30">
    <property type="entry name" value="CARBOXY-TERMINAL PROCESSING PROTEASE CTPA"/>
    <property type="match status" value="1"/>
</dbReference>
<dbReference type="AlphaFoldDB" id="A0A3N0HXE4"/>
<protein>
    <submittedName>
        <fullName evidence="3">PDZ domain-containing protein</fullName>
    </submittedName>
</protein>
<dbReference type="Gene3D" id="3.30.750.44">
    <property type="match status" value="1"/>
</dbReference>
<keyword evidence="4" id="KW-1185">Reference proteome</keyword>
<dbReference type="Pfam" id="PF03572">
    <property type="entry name" value="Peptidase_S41"/>
    <property type="match status" value="1"/>
</dbReference>
<dbReference type="Gene3D" id="3.90.226.10">
    <property type="entry name" value="2-enoyl-CoA Hydratase, Chain A, domain 1"/>
    <property type="match status" value="1"/>
</dbReference>
<dbReference type="PROSITE" id="PS50106">
    <property type="entry name" value="PDZ"/>
    <property type="match status" value="1"/>
</dbReference>
<dbReference type="GO" id="GO:0008236">
    <property type="term" value="F:serine-type peptidase activity"/>
    <property type="evidence" value="ECO:0007669"/>
    <property type="project" value="InterPro"/>
</dbReference>
<dbReference type="Gene3D" id="2.30.42.10">
    <property type="match status" value="1"/>
</dbReference>
<dbReference type="InterPro" id="IPR036034">
    <property type="entry name" value="PDZ_sf"/>
</dbReference>